<protein>
    <submittedName>
        <fullName evidence="8">Uncharacterized inner membrane transporter yedA</fullName>
    </submittedName>
</protein>
<evidence type="ECO:0000259" key="7">
    <source>
        <dbReference type="Pfam" id="PF00892"/>
    </source>
</evidence>
<comment type="similarity">
    <text evidence="2">Belongs to the EamA transporter family.</text>
</comment>
<gene>
    <name evidence="8" type="primary">yedA</name>
    <name evidence="8" type="ORF">NCTC10736_02803</name>
</gene>
<feature type="transmembrane region" description="Helical" evidence="6">
    <location>
        <begin position="218"/>
        <end position="237"/>
    </location>
</feature>
<proteinExistence type="inferred from homology"/>
<evidence type="ECO:0000313" key="9">
    <source>
        <dbReference type="Proteomes" id="UP000255061"/>
    </source>
</evidence>
<keyword evidence="4 6" id="KW-1133">Transmembrane helix</keyword>
<dbReference type="Pfam" id="PF00892">
    <property type="entry name" value="EamA"/>
    <property type="match status" value="2"/>
</dbReference>
<dbReference type="InterPro" id="IPR050638">
    <property type="entry name" value="AA-Vitamin_Transporters"/>
</dbReference>
<dbReference type="EMBL" id="UGYV01000001">
    <property type="protein sequence ID" value="SUI85827.1"/>
    <property type="molecule type" value="Genomic_DNA"/>
</dbReference>
<feature type="transmembrane region" description="Helical" evidence="6">
    <location>
        <begin position="185"/>
        <end position="206"/>
    </location>
</feature>
<accession>A0A380AR74</accession>
<feature type="transmembrane region" description="Helical" evidence="6">
    <location>
        <begin position="20"/>
        <end position="45"/>
    </location>
</feature>
<keyword evidence="5 6" id="KW-0472">Membrane</keyword>
<reference evidence="8 9" key="1">
    <citation type="submission" date="2018-06" db="EMBL/GenBank/DDBJ databases">
        <authorList>
            <consortium name="Pathogen Informatics"/>
            <person name="Doyle S."/>
        </authorList>
    </citation>
    <scope>NUCLEOTIDE SEQUENCE [LARGE SCALE GENOMIC DNA]</scope>
    <source>
        <strain evidence="8 9">NCTC10736</strain>
    </source>
</reference>
<feature type="transmembrane region" description="Helical" evidence="6">
    <location>
        <begin position="80"/>
        <end position="100"/>
    </location>
</feature>
<evidence type="ECO:0000256" key="1">
    <source>
        <dbReference type="ARBA" id="ARBA00004141"/>
    </source>
</evidence>
<evidence type="ECO:0000256" key="5">
    <source>
        <dbReference type="ARBA" id="ARBA00023136"/>
    </source>
</evidence>
<feature type="transmembrane region" description="Helical" evidence="6">
    <location>
        <begin position="155"/>
        <end position="173"/>
    </location>
</feature>
<feature type="transmembrane region" description="Helical" evidence="6">
    <location>
        <begin position="51"/>
        <end position="68"/>
    </location>
</feature>
<dbReference type="Proteomes" id="UP000255061">
    <property type="component" value="Unassembled WGS sequence"/>
</dbReference>
<dbReference type="Gene3D" id="1.10.3730.20">
    <property type="match status" value="1"/>
</dbReference>
<dbReference type="AlphaFoldDB" id="A0A380AR74"/>
<keyword evidence="3 6" id="KW-0812">Transmembrane</keyword>
<evidence type="ECO:0000313" key="8">
    <source>
        <dbReference type="EMBL" id="SUI85827.1"/>
    </source>
</evidence>
<feature type="transmembrane region" description="Helical" evidence="6">
    <location>
        <begin position="249"/>
        <end position="268"/>
    </location>
</feature>
<feature type="transmembrane region" description="Helical" evidence="6">
    <location>
        <begin position="274"/>
        <end position="292"/>
    </location>
</feature>
<dbReference type="PANTHER" id="PTHR32322">
    <property type="entry name" value="INNER MEMBRANE TRANSPORTER"/>
    <property type="match status" value="1"/>
</dbReference>
<dbReference type="InterPro" id="IPR000620">
    <property type="entry name" value="EamA_dom"/>
</dbReference>
<comment type="subcellular location">
    <subcellularLocation>
        <location evidence="1">Membrane</location>
        <topology evidence="1">Multi-pass membrane protein</topology>
    </subcellularLocation>
</comment>
<evidence type="ECO:0000256" key="2">
    <source>
        <dbReference type="ARBA" id="ARBA00007362"/>
    </source>
</evidence>
<dbReference type="PANTHER" id="PTHR32322:SF2">
    <property type="entry name" value="EAMA DOMAIN-CONTAINING PROTEIN"/>
    <property type="match status" value="1"/>
</dbReference>
<feature type="transmembrane region" description="Helical" evidence="6">
    <location>
        <begin position="106"/>
        <end position="125"/>
    </location>
</feature>
<dbReference type="GO" id="GO:0016020">
    <property type="term" value="C:membrane"/>
    <property type="evidence" value="ECO:0007669"/>
    <property type="project" value="UniProtKB-SubCell"/>
</dbReference>
<organism evidence="8 9">
    <name type="scientific">Shewanella morhuae</name>
    <dbReference type="NCBI Taxonomy" id="365591"/>
    <lineage>
        <taxon>Bacteria</taxon>
        <taxon>Pseudomonadati</taxon>
        <taxon>Pseudomonadota</taxon>
        <taxon>Gammaproteobacteria</taxon>
        <taxon>Alteromonadales</taxon>
        <taxon>Shewanellaceae</taxon>
        <taxon>Shewanella</taxon>
    </lineage>
</organism>
<feature type="domain" description="EamA" evidence="7">
    <location>
        <begin position="158"/>
        <end position="290"/>
    </location>
</feature>
<feature type="domain" description="EamA" evidence="7">
    <location>
        <begin position="25"/>
        <end position="149"/>
    </location>
</feature>
<evidence type="ECO:0000256" key="6">
    <source>
        <dbReference type="SAM" id="Phobius"/>
    </source>
</evidence>
<sequence length="306" mass="33952">MLVYSPQDNISLYQDTSQRLIMPFVIALLAPVFWGTTYALVNLYLQDMSPYWVAVWRALPAGILLLMLRPRLPTLAWSKLSLLSFCNIGAFFALLFIGAYRLPGAVAGTLGATLPLIFIILAWVIDKKRPGMKWLLLGLMGLGGVMLLLNPSADLDPIGVLCMLGATTLVALSSRWMQRWDVGDYLVLTAWQLFLGGLMLIPLAWFMSGAPQLPAMHVVPSLIWLVIANTALAYWAWLWSMRHLGPDIMGMVALVNPVVAVLLGVLIVGETFDFRQWAGIGVILLSLVLMKLPPKFSIYPFKKNRP</sequence>
<dbReference type="InterPro" id="IPR037185">
    <property type="entry name" value="EmrE-like"/>
</dbReference>
<evidence type="ECO:0000256" key="4">
    <source>
        <dbReference type="ARBA" id="ARBA00022989"/>
    </source>
</evidence>
<name>A0A380AR74_9GAMM</name>
<feature type="transmembrane region" description="Helical" evidence="6">
    <location>
        <begin position="132"/>
        <end position="149"/>
    </location>
</feature>
<dbReference type="SUPFAM" id="SSF103481">
    <property type="entry name" value="Multidrug resistance efflux transporter EmrE"/>
    <property type="match status" value="2"/>
</dbReference>
<evidence type="ECO:0000256" key="3">
    <source>
        <dbReference type="ARBA" id="ARBA00022692"/>
    </source>
</evidence>